<feature type="transmembrane region" description="Helical" evidence="1">
    <location>
        <begin position="268"/>
        <end position="288"/>
    </location>
</feature>
<dbReference type="InterPro" id="IPR036259">
    <property type="entry name" value="MFS_trans_sf"/>
</dbReference>
<feature type="transmembrane region" description="Helical" evidence="1">
    <location>
        <begin position="106"/>
        <end position="129"/>
    </location>
</feature>
<dbReference type="InterPro" id="IPR050327">
    <property type="entry name" value="Proton-linked_MCT"/>
</dbReference>
<dbReference type="InterPro" id="IPR011701">
    <property type="entry name" value="MFS"/>
</dbReference>
<dbReference type="Gene3D" id="1.20.1250.20">
    <property type="entry name" value="MFS general substrate transporter like domains"/>
    <property type="match status" value="2"/>
</dbReference>
<gene>
    <name evidence="3" type="ORF">METZ01_LOCUS25245</name>
</gene>
<dbReference type="GO" id="GO:0022857">
    <property type="term" value="F:transmembrane transporter activity"/>
    <property type="evidence" value="ECO:0007669"/>
    <property type="project" value="InterPro"/>
</dbReference>
<dbReference type="InterPro" id="IPR020846">
    <property type="entry name" value="MFS_dom"/>
</dbReference>
<feature type="transmembrane region" description="Helical" evidence="1">
    <location>
        <begin position="353"/>
        <end position="375"/>
    </location>
</feature>
<dbReference type="PROSITE" id="PS50850">
    <property type="entry name" value="MFS"/>
    <property type="match status" value="1"/>
</dbReference>
<dbReference type="AlphaFoldDB" id="A0A381PZ97"/>
<dbReference type="EMBL" id="UINC01001150">
    <property type="protein sequence ID" value="SUZ72391.1"/>
    <property type="molecule type" value="Genomic_DNA"/>
</dbReference>
<feature type="transmembrane region" description="Helical" evidence="1">
    <location>
        <begin position="12"/>
        <end position="33"/>
    </location>
</feature>
<keyword evidence="1" id="KW-0472">Membrane</keyword>
<keyword evidence="1" id="KW-0812">Transmembrane</keyword>
<dbReference type="Pfam" id="PF07690">
    <property type="entry name" value="MFS_1"/>
    <property type="match status" value="1"/>
</dbReference>
<organism evidence="3">
    <name type="scientific">marine metagenome</name>
    <dbReference type="NCBI Taxonomy" id="408172"/>
    <lineage>
        <taxon>unclassified sequences</taxon>
        <taxon>metagenomes</taxon>
        <taxon>ecological metagenomes</taxon>
    </lineage>
</organism>
<evidence type="ECO:0000256" key="1">
    <source>
        <dbReference type="SAM" id="Phobius"/>
    </source>
</evidence>
<reference evidence="3" key="1">
    <citation type="submission" date="2018-05" db="EMBL/GenBank/DDBJ databases">
        <authorList>
            <person name="Lanie J.A."/>
            <person name="Ng W.-L."/>
            <person name="Kazmierczak K.M."/>
            <person name="Andrzejewski T.M."/>
            <person name="Davidsen T.M."/>
            <person name="Wayne K.J."/>
            <person name="Tettelin H."/>
            <person name="Glass J.I."/>
            <person name="Rusch D."/>
            <person name="Podicherti R."/>
            <person name="Tsui H.-C.T."/>
            <person name="Winkler M.E."/>
        </authorList>
    </citation>
    <scope>NUCLEOTIDE SEQUENCE</scope>
</reference>
<evidence type="ECO:0000313" key="3">
    <source>
        <dbReference type="EMBL" id="SUZ72391.1"/>
    </source>
</evidence>
<feature type="transmembrane region" description="Helical" evidence="1">
    <location>
        <begin position="295"/>
        <end position="313"/>
    </location>
</feature>
<protein>
    <recommendedName>
        <fullName evidence="2">Major facilitator superfamily (MFS) profile domain-containing protein</fullName>
    </recommendedName>
</protein>
<evidence type="ECO:0000259" key="2">
    <source>
        <dbReference type="PROSITE" id="PS50850"/>
    </source>
</evidence>
<name>A0A381PZ97_9ZZZZ</name>
<feature type="transmembrane region" description="Helical" evidence="1">
    <location>
        <begin position="230"/>
        <end position="248"/>
    </location>
</feature>
<feature type="transmembrane region" description="Helical" evidence="1">
    <location>
        <begin position="319"/>
        <end position="341"/>
    </location>
</feature>
<feature type="transmembrane region" description="Helical" evidence="1">
    <location>
        <begin position="169"/>
        <end position="191"/>
    </location>
</feature>
<feature type="transmembrane region" description="Helical" evidence="1">
    <location>
        <begin position="45"/>
        <end position="69"/>
    </location>
</feature>
<feature type="transmembrane region" description="Helical" evidence="1">
    <location>
        <begin position="381"/>
        <end position="402"/>
    </location>
</feature>
<dbReference type="SUPFAM" id="SSF103473">
    <property type="entry name" value="MFS general substrate transporter"/>
    <property type="match status" value="1"/>
</dbReference>
<dbReference type="PANTHER" id="PTHR11360:SF290">
    <property type="entry name" value="MONOCARBOXYLATE MFS PERMEASE"/>
    <property type="match status" value="1"/>
</dbReference>
<feature type="domain" description="Major facilitator superfamily (MFS) profile" evidence="2">
    <location>
        <begin position="11"/>
        <end position="407"/>
    </location>
</feature>
<feature type="transmembrane region" description="Helical" evidence="1">
    <location>
        <begin position="81"/>
        <end position="100"/>
    </location>
</feature>
<accession>A0A381PZ97</accession>
<sequence>MGNDSSSGIFRGWVVLAGLFITMTVTSGLGFYAQGVFLDALVAEQGFSVGVAGAGTGVFFAASGIAGYYAGRLLALFDARLVMTVGSLIGATGMALLGQVRNEVQMVFVMIIFGTGFALTSLVPSSAIVTRWFVRKRSVALSIASSGLSLGGITLSPVVATVVDADSMIYWAPRLAVVFLIGMLPAVLFLIRGAPEPMGLRPDGDPPLASGAPPSPPGGVDFKTAVRSRYFILISVTFIICMTAQVGAIQHTFKMTKDRIDIDTARTVLMVLSGTSVIARILGGIAALKVSLTRLTVALLAVQSVGIGILALADTKPLVIVGAIVLGLSMGNLLMFHPLLLADAFGVKDYPRIFGMGSLLMVLGVGTGPFLVGVVRDLASYRMAFAIMTVFAMVAILFLMAAGKPPLYEVVEVDNGVPVQPLKQHQSVMTLTPPHQIPSTPPPPRRRIAVVDRGLVMGSDEFPVPNPIGREIPQKTPE</sequence>
<keyword evidence="1" id="KW-1133">Transmembrane helix</keyword>
<proteinExistence type="predicted"/>
<dbReference type="PANTHER" id="PTHR11360">
    <property type="entry name" value="MONOCARBOXYLATE TRANSPORTER"/>
    <property type="match status" value="1"/>
</dbReference>
<feature type="transmembrane region" description="Helical" evidence="1">
    <location>
        <begin position="141"/>
        <end position="163"/>
    </location>
</feature>